<dbReference type="PANTHER" id="PTHR46195:SF12">
    <property type="entry name" value="HEAVY METAL-ASSOCIATED ISOPRENYLATED PLANT PROTEIN 4"/>
    <property type="match status" value="1"/>
</dbReference>
<keyword evidence="7" id="KW-1185">Reference proteome</keyword>
<evidence type="ECO:0000256" key="2">
    <source>
        <dbReference type="ARBA" id="ARBA00023289"/>
    </source>
</evidence>
<evidence type="ECO:0000313" key="6">
    <source>
        <dbReference type="EMBL" id="KAF8651757.1"/>
    </source>
</evidence>
<evidence type="ECO:0000256" key="1">
    <source>
        <dbReference type="ARBA" id="ARBA00022723"/>
    </source>
</evidence>
<dbReference type="Proteomes" id="UP000636709">
    <property type="component" value="Unassembled WGS sequence"/>
</dbReference>
<comment type="caution">
    <text evidence="6">The sequence shown here is derived from an EMBL/GenBank/DDBJ whole genome shotgun (WGS) entry which is preliminary data.</text>
</comment>
<keyword evidence="4" id="KW-0175">Coiled coil</keyword>
<dbReference type="OrthoDB" id="688249at2759"/>
<sequence length="321" mass="37003">MGEPEKKKVEEKKVEVKKVEEKKVEVKKDEKKDEKKVEIVKTAVYKVYIHCGKCAKDIETEFTEFQGVEEVKVDRKAGKVTVKGFGFDEKKLGAKVQKGCRKKVEFVPPAPKKDDVVTEVKSKEQELKVITVKVPLHCRDCALKVKEILLENKSIYEAKTDHVKNTCTVEGVLDEKKLVEYIYKRTRKGATVDKVDKKVIVKKETVEVKKEEKKEVKKDEKKEEKKEVKKEEKKEVIAPYFIPCTHPRFLDYSHPWHHHGGCYGGDWCSPCGGDYGYGGGYPYGFSYKHEELKGYRDTAFLHCTHPNEFLSEENPYACSVM</sequence>
<dbReference type="InterPro" id="IPR036163">
    <property type="entry name" value="HMA_dom_sf"/>
</dbReference>
<dbReference type="PANTHER" id="PTHR46195">
    <property type="entry name" value="HEAVY METAL-ASSOCIATED ISOPRENYLATED PLANT PROTEIN 7"/>
    <property type="match status" value="1"/>
</dbReference>
<feature type="domain" description="HMA" evidence="5">
    <location>
        <begin position="40"/>
        <end position="104"/>
    </location>
</feature>
<dbReference type="Pfam" id="PF00403">
    <property type="entry name" value="HMA"/>
    <property type="match status" value="2"/>
</dbReference>
<feature type="domain" description="HMA" evidence="5">
    <location>
        <begin position="127"/>
        <end position="190"/>
    </location>
</feature>
<dbReference type="PROSITE" id="PS50846">
    <property type="entry name" value="HMA_2"/>
    <property type="match status" value="2"/>
</dbReference>
<feature type="coiled-coil region" evidence="4">
    <location>
        <begin position="203"/>
        <end position="234"/>
    </location>
</feature>
<keyword evidence="1" id="KW-0479">Metal-binding</keyword>
<evidence type="ECO:0000313" key="7">
    <source>
        <dbReference type="Proteomes" id="UP000636709"/>
    </source>
</evidence>
<accession>A0A835ABT5</accession>
<comment type="similarity">
    <text evidence="3">Belongs to the HIPP family.</text>
</comment>
<dbReference type="InterPro" id="IPR044577">
    <property type="entry name" value="HIPP4/7/8/17/18/19"/>
</dbReference>
<dbReference type="GO" id="GO:0046872">
    <property type="term" value="F:metal ion binding"/>
    <property type="evidence" value="ECO:0007669"/>
    <property type="project" value="UniProtKB-KW"/>
</dbReference>
<evidence type="ECO:0000256" key="4">
    <source>
        <dbReference type="SAM" id="Coils"/>
    </source>
</evidence>
<evidence type="ECO:0000259" key="5">
    <source>
        <dbReference type="PROSITE" id="PS50846"/>
    </source>
</evidence>
<dbReference type="CDD" id="cd00371">
    <property type="entry name" value="HMA"/>
    <property type="match status" value="1"/>
</dbReference>
<dbReference type="SUPFAM" id="SSF55008">
    <property type="entry name" value="HMA, heavy metal-associated domain"/>
    <property type="match status" value="2"/>
</dbReference>
<dbReference type="Gramene" id="Dexi7A01G0017150.1">
    <property type="protein sequence ID" value="Dexi7A01G0017150.1:cds"/>
    <property type="gene ID" value="Dexi7A01G0017150"/>
</dbReference>
<dbReference type="InterPro" id="IPR006121">
    <property type="entry name" value="HMA_dom"/>
</dbReference>
<dbReference type="AlphaFoldDB" id="A0A835ABT5"/>
<gene>
    <name evidence="6" type="ORF">HU200_063274</name>
</gene>
<reference evidence="6" key="1">
    <citation type="submission" date="2020-07" db="EMBL/GenBank/DDBJ databases">
        <title>Genome sequence and genetic diversity analysis of an under-domesticated orphan crop, white fonio (Digitaria exilis).</title>
        <authorList>
            <person name="Bennetzen J.L."/>
            <person name="Chen S."/>
            <person name="Ma X."/>
            <person name="Wang X."/>
            <person name="Yssel A.E.J."/>
            <person name="Chaluvadi S.R."/>
            <person name="Johnson M."/>
            <person name="Gangashetty P."/>
            <person name="Hamidou F."/>
            <person name="Sanogo M.D."/>
            <person name="Zwaenepoel A."/>
            <person name="Wallace J."/>
            <person name="Van De Peer Y."/>
            <person name="Van Deynze A."/>
        </authorList>
    </citation>
    <scope>NUCLEOTIDE SEQUENCE</scope>
    <source>
        <tissue evidence="6">Leaves</tissue>
    </source>
</reference>
<keyword evidence="2" id="KW-0449">Lipoprotein</keyword>
<evidence type="ECO:0000256" key="3">
    <source>
        <dbReference type="ARBA" id="ARBA00024045"/>
    </source>
</evidence>
<dbReference type="Gene3D" id="3.30.70.100">
    <property type="match status" value="2"/>
</dbReference>
<dbReference type="EMBL" id="JACEFO010002676">
    <property type="protein sequence ID" value="KAF8651757.1"/>
    <property type="molecule type" value="Genomic_DNA"/>
</dbReference>
<name>A0A835ABT5_9POAL</name>
<organism evidence="6 7">
    <name type="scientific">Digitaria exilis</name>
    <dbReference type="NCBI Taxonomy" id="1010633"/>
    <lineage>
        <taxon>Eukaryota</taxon>
        <taxon>Viridiplantae</taxon>
        <taxon>Streptophyta</taxon>
        <taxon>Embryophyta</taxon>
        <taxon>Tracheophyta</taxon>
        <taxon>Spermatophyta</taxon>
        <taxon>Magnoliopsida</taxon>
        <taxon>Liliopsida</taxon>
        <taxon>Poales</taxon>
        <taxon>Poaceae</taxon>
        <taxon>PACMAD clade</taxon>
        <taxon>Panicoideae</taxon>
        <taxon>Panicodae</taxon>
        <taxon>Paniceae</taxon>
        <taxon>Anthephorinae</taxon>
        <taxon>Digitaria</taxon>
    </lineage>
</organism>
<protein>
    <recommendedName>
        <fullName evidence="5">HMA domain-containing protein</fullName>
    </recommendedName>
</protein>
<feature type="coiled-coil region" evidence="4">
    <location>
        <begin position="9"/>
        <end position="36"/>
    </location>
</feature>
<proteinExistence type="inferred from homology"/>
<keyword evidence="2" id="KW-0636">Prenylation</keyword>